<gene>
    <name evidence="2" type="ORF">SAMN02745226_01849</name>
</gene>
<keyword evidence="3" id="KW-1185">Reference proteome</keyword>
<evidence type="ECO:0000313" key="2">
    <source>
        <dbReference type="EMBL" id="SHN68593.1"/>
    </source>
</evidence>
<evidence type="ECO:0008006" key="4">
    <source>
        <dbReference type="Google" id="ProtNLM"/>
    </source>
</evidence>
<accession>A0A1M7TD14</accession>
<evidence type="ECO:0000256" key="1">
    <source>
        <dbReference type="SAM" id="Phobius"/>
    </source>
</evidence>
<dbReference type="EMBL" id="FRDJ01000014">
    <property type="protein sequence ID" value="SHN68593.1"/>
    <property type="molecule type" value="Genomic_DNA"/>
</dbReference>
<proteinExistence type="predicted"/>
<name>A0A1M7TD14_FERGO</name>
<evidence type="ECO:0000313" key="3">
    <source>
        <dbReference type="Proteomes" id="UP000184207"/>
    </source>
</evidence>
<keyword evidence="1" id="KW-1133">Transmembrane helix</keyword>
<protein>
    <recommendedName>
        <fullName evidence="4">Prepilin-type N-terminal cleavage/methylation domain-containing protein</fullName>
    </recommendedName>
</protein>
<dbReference type="OrthoDB" id="47379at2"/>
<sequence>MRHNASVTIYRDGFSLTEAVVSLLLISIVFMIIATGLSSAIQSLAVLQNFQKVTEFENFIARYVYVLGLSPQTSSGSVQSGIDINQINNAFYKNNPIGYPRIVQINSITVGQLFVKHTFQIETAPGKAKSFTVYQYVQY</sequence>
<dbReference type="RefSeq" id="WP_072760807.1">
    <property type="nucleotide sequence ID" value="NZ_FRDJ01000014.1"/>
</dbReference>
<dbReference type="STRING" id="1121883.SAMN02745226_01849"/>
<organism evidence="2 3">
    <name type="scientific">Fervidobacterium gondwanense DSM 13020</name>
    <dbReference type="NCBI Taxonomy" id="1121883"/>
    <lineage>
        <taxon>Bacteria</taxon>
        <taxon>Thermotogati</taxon>
        <taxon>Thermotogota</taxon>
        <taxon>Thermotogae</taxon>
        <taxon>Thermotogales</taxon>
        <taxon>Fervidobacteriaceae</taxon>
        <taxon>Fervidobacterium</taxon>
    </lineage>
</organism>
<feature type="transmembrane region" description="Helical" evidence="1">
    <location>
        <begin position="20"/>
        <end position="41"/>
    </location>
</feature>
<keyword evidence="1" id="KW-0472">Membrane</keyword>
<dbReference type="AlphaFoldDB" id="A0A1M7TD14"/>
<keyword evidence="1" id="KW-0812">Transmembrane</keyword>
<reference evidence="3" key="1">
    <citation type="submission" date="2016-12" db="EMBL/GenBank/DDBJ databases">
        <authorList>
            <person name="Varghese N."/>
            <person name="Submissions S."/>
        </authorList>
    </citation>
    <scope>NUCLEOTIDE SEQUENCE [LARGE SCALE GENOMIC DNA]</scope>
    <source>
        <strain evidence="3">DSM 13020</strain>
    </source>
</reference>
<dbReference type="Proteomes" id="UP000184207">
    <property type="component" value="Unassembled WGS sequence"/>
</dbReference>